<evidence type="ECO:0000256" key="7">
    <source>
        <dbReference type="ARBA" id="ARBA00023136"/>
    </source>
</evidence>
<dbReference type="PANTHER" id="PTHR34979">
    <property type="entry name" value="INNER MEMBRANE PROTEIN YGAZ"/>
    <property type="match status" value="1"/>
</dbReference>
<evidence type="ECO:0000256" key="2">
    <source>
        <dbReference type="ARBA" id="ARBA00010735"/>
    </source>
</evidence>
<keyword evidence="4" id="KW-1003">Cell membrane</keyword>
<sequence>MAEGNRLPSLDNAPHLKTDGSFLKPTFNRWYLLWITWLDETYWVIGATLGGLIGPFITFDLKGLDFVLTVMFTAIFADNWLREKDYTRVFPD</sequence>
<reference evidence="8 9" key="1">
    <citation type="submission" date="2018-08" db="EMBL/GenBank/DDBJ databases">
        <title>A genome reference for cultivated species of the human gut microbiota.</title>
        <authorList>
            <person name="Zou Y."/>
            <person name="Xue W."/>
            <person name="Luo G."/>
        </authorList>
    </citation>
    <scope>NUCLEOTIDE SEQUENCE [LARGE SCALE GENOMIC DNA]</scope>
    <source>
        <strain evidence="8 9">AF12-50</strain>
    </source>
</reference>
<organism evidence="8 9">
    <name type="scientific">Segatella copri</name>
    <dbReference type="NCBI Taxonomy" id="165179"/>
    <lineage>
        <taxon>Bacteria</taxon>
        <taxon>Pseudomonadati</taxon>
        <taxon>Bacteroidota</taxon>
        <taxon>Bacteroidia</taxon>
        <taxon>Bacteroidales</taxon>
        <taxon>Prevotellaceae</taxon>
        <taxon>Segatella</taxon>
    </lineage>
</organism>
<keyword evidence="5" id="KW-0812">Transmembrane</keyword>
<comment type="similarity">
    <text evidence="2">Belongs to the AzlC family.</text>
</comment>
<keyword evidence="7" id="KW-0472">Membrane</keyword>
<dbReference type="Proteomes" id="UP000283785">
    <property type="component" value="Unassembled WGS sequence"/>
</dbReference>
<evidence type="ECO:0000313" key="9">
    <source>
        <dbReference type="Proteomes" id="UP000283785"/>
    </source>
</evidence>
<evidence type="ECO:0000256" key="5">
    <source>
        <dbReference type="ARBA" id="ARBA00022692"/>
    </source>
</evidence>
<evidence type="ECO:0000313" key="8">
    <source>
        <dbReference type="EMBL" id="RGW41818.1"/>
    </source>
</evidence>
<dbReference type="InterPro" id="IPR011606">
    <property type="entry name" value="Brnchd-chn_aa_trnsp_permease"/>
</dbReference>
<keyword evidence="3" id="KW-0813">Transport</keyword>
<dbReference type="GO" id="GO:0005886">
    <property type="term" value="C:plasma membrane"/>
    <property type="evidence" value="ECO:0007669"/>
    <property type="project" value="UniProtKB-SubCell"/>
</dbReference>
<name>A0AA92TWI3_9BACT</name>
<dbReference type="PANTHER" id="PTHR34979:SF1">
    <property type="entry name" value="INNER MEMBRANE PROTEIN YGAZ"/>
    <property type="match status" value="1"/>
</dbReference>
<keyword evidence="6" id="KW-1133">Transmembrane helix</keyword>
<evidence type="ECO:0000256" key="3">
    <source>
        <dbReference type="ARBA" id="ARBA00022448"/>
    </source>
</evidence>
<accession>A0AA92TWI3</accession>
<proteinExistence type="inferred from homology"/>
<comment type="subcellular location">
    <subcellularLocation>
        <location evidence="1">Cell membrane</location>
        <topology evidence="1">Multi-pass membrane protein</topology>
    </subcellularLocation>
</comment>
<protein>
    <submittedName>
        <fullName evidence="8">Uncharacterized protein</fullName>
    </submittedName>
</protein>
<dbReference type="AlphaFoldDB" id="A0AA92TWI3"/>
<comment type="caution">
    <text evidence="8">The sequence shown here is derived from an EMBL/GenBank/DDBJ whole genome shotgun (WGS) entry which is preliminary data.</text>
</comment>
<dbReference type="EMBL" id="QSAG01000025">
    <property type="protein sequence ID" value="RGW41818.1"/>
    <property type="molecule type" value="Genomic_DNA"/>
</dbReference>
<evidence type="ECO:0000256" key="6">
    <source>
        <dbReference type="ARBA" id="ARBA00022989"/>
    </source>
</evidence>
<gene>
    <name evidence="8" type="ORF">DWV76_11960</name>
</gene>
<dbReference type="RefSeq" id="WP_118065849.1">
    <property type="nucleotide sequence ID" value="NZ_QSAG01000025.1"/>
</dbReference>
<evidence type="ECO:0000256" key="4">
    <source>
        <dbReference type="ARBA" id="ARBA00022475"/>
    </source>
</evidence>
<dbReference type="GO" id="GO:1903785">
    <property type="term" value="P:L-valine transmembrane transport"/>
    <property type="evidence" value="ECO:0007669"/>
    <property type="project" value="TreeGrafter"/>
</dbReference>
<evidence type="ECO:0000256" key="1">
    <source>
        <dbReference type="ARBA" id="ARBA00004651"/>
    </source>
</evidence>